<sequence length="233" mass="26680">MRILAIGAHAGDMDLTAGAVLAQHVLNHDEVTLVHLNPGEKGHPRLHPHEYAKQKIEEATLFAQHIGAHVRFLPYHDGELEVNSDTVHEMTDIIREIRPAVVITHWKQSIHPDHATAHDITEQALFYASLKWYERDLPSHFVPYVYYADNWEDSEGFVPEVFVEIQPDAYELWLQAISHYAFARGEITRFPYITYYQALMHVRGAPKGFNRAQAFMVPPGDLHRRVPHLGSQA</sequence>
<reference evidence="1 2" key="1">
    <citation type="journal article" date="2014" name="BMC Genomics">
        <title>Comparison of environmental and isolate Sulfobacillus genomes reveals diverse carbon, sulfur, nitrogen, and hydrogen metabolisms.</title>
        <authorList>
            <person name="Justice N.B."/>
            <person name="Norman A."/>
            <person name="Brown C.T."/>
            <person name="Singh A."/>
            <person name="Thomas B.C."/>
            <person name="Banfield J.F."/>
        </authorList>
    </citation>
    <scope>NUCLEOTIDE SEQUENCE [LARGE SCALE GENOMIC DNA]</scope>
    <source>
        <strain evidence="1">AMDSBA5</strain>
    </source>
</reference>
<comment type="caution">
    <text evidence="1">The sequence shown here is derived from an EMBL/GenBank/DDBJ whole genome shotgun (WGS) entry which is preliminary data.</text>
</comment>
<dbReference type="InterPro" id="IPR003737">
    <property type="entry name" value="GlcNAc_PI_deacetylase-related"/>
</dbReference>
<dbReference type="SUPFAM" id="SSF102588">
    <property type="entry name" value="LmbE-like"/>
    <property type="match status" value="1"/>
</dbReference>
<organism evidence="1 2">
    <name type="scientific">Sulfobacillus thermosulfidooxidans</name>
    <dbReference type="NCBI Taxonomy" id="28034"/>
    <lineage>
        <taxon>Bacteria</taxon>
        <taxon>Bacillati</taxon>
        <taxon>Bacillota</taxon>
        <taxon>Clostridia</taxon>
        <taxon>Eubacteriales</taxon>
        <taxon>Clostridiales Family XVII. Incertae Sedis</taxon>
        <taxon>Sulfobacillus</taxon>
    </lineage>
</organism>
<dbReference type="Proteomes" id="UP000242705">
    <property type="component" value="Unassembled WGS sequence"/>
</dbReference>
<dbReference type="Gene3D" id="3.40.50.10320">
    <property type="entry name" value="LmbE-like"/>
    <property type="match status" value="1"/>
</dbReference>
<dbReference type="AlphaFoldDB" id="A0A2T2WXT0"/>
<name>A0A2T2WXT0_SULTH</name>
<gene>
    <name evidence="1" type="ORF">C7B47_09060</name>
</gene>
<accession>A0A2T2WXT0</accession>
<dbReference type="Pfam" id="PF02585">
    <property type="entry name" value="PIG-L"/>
    <property type="match status" value="1"/>
</dbReference>
<dbReference type="InterPro" id="IPR024078">
    <property type="entry name" value="LmbE-like_dom_sf"/>
</dbReference>
<evidence type="ECO:0000313" key="2">
    <source>
        <dbReference type="Proteomes" id="UP000242705"/>
    </source>
</evidence>
<protein>
    <submittedName>
        <fullName evidence="1">LmbE family protein</fullName>
    </submittedName>
</protein>
<dbReference type="EMBL" id="PXYX01000016">
    <property type="protein sequence ID" value="PSR27049.1"/>
    <property type="molecule type" value="Genomic_DNA"/>
</dbReference>
<evidence type="ECO:0000313" key="1">
    <source>
        <dbReference type="EMBL" id="PSR27049.1"/>
    </source>
</evidence>
<proteinExistence type="predicted"/>